<dbReference type="Proteomes" id="UP000643610">
    <property type="component" value="Unassembled WGS sequence"/>
</dbReference>
<keyword evidence="3 5" id="KW-1133">Transmembrane helix</keyword>
<dbReference type="EMBL" id="JACOFU010000003">
    <property type="protein sequence ID" value="MBC3831659.1"/>
    <property type="molecule type" value="Genomic_DNA"/>
</dbReference>
<evidence type="ECO:0000256" key="4">
    <source>
        <dbReference type="ARBA" id="ARBA00023136"/>
    </source>
</evidence>
<evidence type="ECO:0008006" key="8">
    <source>
        <dbReference type="Google" id="ProtNLM"/>
    </source>
</evidence>
<evidence type="ECO:0000256" key="2">
    <source>
        <dbReference type="ARBA" id="ARBA00022692"/>
    </source>
</evidence>
<keyword evidence="7" id="KW-1185">Reference proteome</keyword>
<evidence type="ECO:0000313" key="6">
    <source>
        <dbReference type="EMBL" id="MBC3831659.1"/>
    </source>
</evidence>
<protein>
    <recommendedName>
        <fullName evidence="8">DUF4870 domain-containing protein</fullName>
    </recommendedName>
</protein>
<evidence type="ECO:0000256" key="1">
    <source>
        <dbReference type="ARBA" id="ARBA00004141"/>
    </source>
</evidence>
<organism evidence="6 7">
    <name type="scientific">Undibacterium amnicola</name>
    <dbReference type="NCBI Taxonomy" id="1834038"/>
    <lineage>
        <taxon>Bacteria</taxon>
        <taxon>Pseudomonadati</taxon>
        <taxon>Pseudomonadota</taxon>
        <taxon>Betaproteobacteria</taxon>
        <taxon>Burkholderiales</taxon>
        <taxon>Oxalobacteraceae</taxon>
        <taxon>Undibacterium</taxon>
    </lineage>
</organism>
<feature type="transmembrane region" description="Helical" evidence="5">
    <location>
        <begin position="20"/>
        <end position="40"/>
    </location>
</feature>
<evidence type="ECO:0000313" key="7">
    <source>
        <dbReference type="Proteomes" id="UP000643610"/>
    </source>
</evidence>
<evidence type="ECO:0000256" key="3">
    <source>
        <dbReference type="ARBA" id="ARBA00022989"/>
    </source>
</evidence>
<gene>
    <name evidence="6" type="ORF">H8K33_09080</name>
</gene>
<comment type="subcellular location">
    <subcellularLocation>
        <location evidence="1">Membrane</location>
        <topology evidence="1">Multi-pass membrane protein</topology>
    </subcellularLocation>
</comment>
<feature type="transmembrane region" description="Helical" evidence="5">
    <location>
        <begin position="61"/>
        <end position="79"/>
    </location>
</feature>
<sequence length="135" mass="14956">MKILEPTKEEIQIASTAATLYLLNILLLPFAAFVLLLVLYQKQRHNVSTLVQCHLIQAMRASICAGFMLILVSAGILLFGDWQHVGTWMILILYVLCVHSVFILFGVFALTKALSGKLYFYPLIGRSASQGGEIA</sequence>
<dbReference type="RefSeq" id="WP_186890700.1">
    <property type="nucleotide sequence ID" value="NZ_JACOFU010000003.1"/>
</dbReference>
<reference evidence="6 7" key="1">
    <citation type="submission" date="2020-08" db="EMBL/GenBank/DDBJ databases">
        <title>Novel species isolated from subtropical streams in China.</title>
        <authorList>
            <person name="Lu H."/>
        </authorList>
    </citation>
    <scope>NUCLEOTIDE SEQUENCE [LARGE SCALE GENOMIC DNA]</scope>
    <source>
        <strain evidence="6 7">KCTC 52442</strain>
    </source>
</reference>
<accession>A0ABR6XQA6</accession>
<proteinExistence type="predicted"/>
<keyword evidence="4 5" id="KW-0472">Membrane</keyword>
<evidence type="ECO:0000256" key="5">
    <source>
        <dbReference type="SAM" id="Phobius"/>
    </source>
</evidence>
<feature type="transmembrane region" description="Helical" evidence="5">
    <location>
        <begin position="85"/>
        <end position="110"/>
    </location>
</feature>
<dbReference type="Pfam" id="PF09685">
    <property type="entry name" value="MamF_MmsF"/>
    <property type="match status" value="1"/>
</dbReference>
<name>A0ABR6XQA6_9BURK</name>
<dbReference type="InterPro" id="IPR019109">
    <property type="entry name" value="MamF_MmsF"/>
</dbReference>
<comment type="caution">
    <text evidence="6">The sequence shown here is derived from an EMBL/GenBank/DDBJ whole genome shotgun (WGS) entry which is preliminary data.</text>
</comment>
<keyword evidence="2 5" id="KW-0812">Transmembrane</keyword>